<dbReference type="InterPro" id="IPR036589">
    <property type="entry name" value="HCY_dom_sf"/>
</dbReference>
<dbReference type="AlphaFoldDB" id="A0A7W8JWY8"/>
<proteinExistence type="predicted"/>
<keyword evidence="6" id="KW-1185">Reference proteome</keyword>
<accession>A0A7W8JWY8</accession>
<dbReference type="Gene3D" id="3.20.20.330">
    <property type="entry name" value="Homocysteine-binding-like domain"/>
    <property type="match status" value="1"/>
</dbReference>
<dbReference type="GO" id="GO:0032259">
    <property type="term" value="P:methylation"/>
    <property type="evidence" value="ECO:0007669"/>
    <property type="project" value="UniProtKB-KW"/>
</dbReference>
<sequence>MTGPQPSVKLDLSLHLAAQDPSDRMEDKLKGPLPQLTRRVLTDGGLETDLLFNRGIDLPWFAAVTLLGTAEGRAALETYYRPYLELARSLGTGFILESATWRASPDWAEPLGLQQSELDQLNRAAVELLRRLRTEFATDTSEIVVSGCVGPRGDGYDPGRIMGVSEAADYHGHQALVLASAGVDMLSALTMTNINEATGVALAAAEVGLPVAVSFTVETDGRLPTGDSLMDAVAAVDETTGGYPAYFMINCAHPDHFAAVLSESAAWTQRIRGLRANASRCSHQELDAMTELDEGDPAELGQLYRKVLERQPQITVLGGCCGTDLRHVTAVAEACRGVPGFA</sequence>
<comment type="cofactor">
    <cofactor evidence="3">
        <name>Zn(2+)</name>
        <dbReference type="ChEBI" id="CHEBI:29105"/>
    </cofactor>
</comment>
<dbReference type="GO" id="GO:0046872">
    <property type="term" value="F:metal ion binding"/>
    <property type="evidence" value="ECO:0007669"/>
    <property type="project" value="UniProtKB-KW"/>
</dbReference>
<dbReference type="PANTHER" id="PTHR11103">
    <property type="entry name" value="SLR1189 PROTEIN"/>
    <property type="match status" value="1"/>
</dbReference>
<comment type="caution">
    <text evidence="5">The sequence shown here is derived from an EMBL/GenBank/DDBJ whole genome shotgun (WGS) entry which is preliminary data.</text>
</comment>
<feature type="binding site" evidence="3">
    <location>
        <position position="251"/>
    </location>
    <ligand>
        <name>Zn(2+)</name>
        <dbReference type="ChEBI" id="CHEBI:29105"/>
    </ligand>
</feature>
<keyword evidence="3" id="KW-0862">Zinc</keyword>
<dbReference type="InterPro" id="IPR003726">
    <property type="entry name" value="HCY_dom"/>
</dbReference>
<dbReference type="EMBL" id="JACHFL010000005">
    <property type="protein sequence ID" value="MBB5363453.1"/>
    <property type="molecule type" value="Genomic_DNA"/>
</dbReference>
<evidence type="ECO:0000259" key="4">
    <source>
        <dbReference type="PROSITE" id="PS50970"/>
    </source>
</evidence>
<evidence type="ECO:0000313" key="6">
    <source>
        <dbReference type="Proteomes" id="UP000552709"/>
    </source>
</evidence>
<dbReference type="RefSeq" id="WP_229789887.1">
    <property type="nucleotide sequence ID" value="NZ_JACHFL010000005.1"/>
</dbReference>
<dbReference type="SUPFAM" id="SSF82282">
    <property type="entry name" value="Homocysteine S-methyltransferase"/>
    <property type="match status" value="1"/>
</dbReference>
<dbReference type="GO" id="GO:0008168">
    <property type="term" value="F:methyltransferase activity"/>
    <property type="evidence" value="ECO:0007669"/>
    <property type="project" value="UniProtKB-UniRule"/>
</dbReference>
<keyword evidence="1 3" id="KW-0489">Methyltransferase</keyword>
<protein>
    <submittedName>
        <fullName evidence="5">S-methylmethionine-dependent homocysteine/selenocysteine methylase</fullName>
    </submittedName>
</protein>
<feature type="domain" description="Hcy-binding" evidence="4">
    <location>
        <begin position="28"/>
        <end position="335"/>
    </location>
</feature>
<feature type="binding site" evidence="3">
    <location>
        <position position="321"/>
    </location>
    <ligand>
        <name>Zn(2+)</name>
        <dbReference type="ChEBI" id="CHEBI:29105"/>
    </ligand>
</feature>
<reference evidence="5 6" key="1">
    <citation type="submission" date="2020-08" db="EMBL/GenBank/DDBJ databases">
        <title>Genomic Encyclopedia of Type Strains, Phase IV (KMG-IV): sequencing the most valuable type-strain genomes for metagenomic binning, comparative biology and taxonomic classification.</title>
        <authorList>
            <person name="Goeker M."/>
        </authorList>
    </citation>
    <scope>NUCLEOTIDE SEQUENCE [LARGE SCALE GENOMIC DNA]</scope>
    <source>
        <strain evidence="5 6">DSM 27939</strain>
    </source>
</reference>
<evidence type="ECO:0000256" key="3">
    <source>
        <dbReference type="PROSITE-ProRule" id="PRU00333"/>
    </source>
</evidence>
<dbReference type="Proteomes" id="UP000552709">
    <property type="component" value="Unassembled WGS sequence"/>
</dbReference>
<keyword evidence="2 3" id="KW-0808">Transferase</keyword>
<gene>
    <name evidence="5" type="ORF">HNQ08_002551</name>
</gene>
<organism evidence="5 6">
    <name type="scientific">Deinococcus humi</name>
    <dbReference type="NCBI Taxonomy" id="662880"/>
    <lineage>
        <taxon>Bacteria</taxon>
        <taxon>Thermotogati</taxon>
        <taxon>Deinococcota</taxon>
        <taxon>Deinococci</taxon>
        <taxon>Deinococcales</taxon>
        <taxon>Deinococcaceae</taxon>
        <taxon>Deinococcus</taxon>
    </lineage>
</organism>
<feature type="binding site" evidence="3">
    <location>
        <position position="320"/>
    </location>
    <ligand>
        <name>Zn(2+)</name>
        <dbReference type="ChEBI" id="CHEBI:29105"/>
    </ligand>
</feature>
<evidence type="ECO:0000313" key="5">
    <source>
        <dbReference type="EMBL" id="MBB5363453.1"/>
    </source>
</evidence>
<name>A0A7W8JWY8_9DEIO</name>
<evidence type="ECO:0000256" key="2">
    <source>
        <dbReference type="ARBA" id="ARBA00022679"/>
    </source>
</evidence>
<dbReference type="Pfam" id="PF02574">
    <property type="entry name" value="S-methyl_trans"/>
    <property type="match status" value="1"/>
</dbReference>
<keyword evidence="3" id="KW-0479">Metal-binding</keyword>
<evidence type="ECO:0000256" key="1">
    <source>
        <dbReference type="ARBA" id="ARBA00022603"/>
    </source>
</evidence>
<dbReference type="PROSITE" id="PS50970">
    <property type="entry name" value="HCY"/>
    <property type="match status" value="1"/>
</dbReference>
<dbReference type="PANTHER" id="PTHR11103:SF18">
    <property type="entry name" value="SLR1189 PROTEIN"/>
    <property type="match status" value="1"/>
</dbReference>